<dbReference type="Gene3D" id="1.10.575.10">
    <property type="entry name" value="P1 Nuclease"/>
    <property type="match status" value="1"/>
</dbReference>
<dbReference type="OrthoDB" id="267579at2"/>
<dbReference type="InterPro" id="IPR008947">
    <property type="entry name" value="PLipase_C/P1_nuclease_dom_sf"/>
</dbReference>
<dbReference type="EMBL" id="FTOR01000004">
    <property type="protein sequence ID" value="SIT16432.1"/>
    <property type="molecule type" value="Genomic_DNA"/>
</dbReference>
<evidence type="ECO:0008006" key="3">
    <source>
        <dbReference type="Google" id="ProtNLM"/>
    </source>
</evidence>
<dbReference type="AlphaFoldDB" id="A0A173MSF1"/>
<evidence type="ECO:0000313" key="2">
    <source>
        <dbReference type="Proteomes" id="UP000186917"/>
    </source>
</evidence>
<dbReference type="GO" id="GO:0016788">
    <property type="term" value="F:hydrolase activity, acting on ester bonds"/>
    <property type="evidence" value="ECO:0007669"/>
    <property type="project" value="InterPro"/>
</dbReference>
<dbReference type="CDD" id="cd10981">
    <property type="entry name" value="ZnPC_S1P1"/>
    <property type="match status" value="1"/>
</dbReference>
<organism evidence="1 2">
    <name type="scientific">Filimonas lacunae</name>
    <dbReference type="NCBI Taxonomy" id="477680"/>
    <lineage>
        <taxon>Bacteria</taxon>
        <taxon>Pseudomonadati</taxon>
        <taxon>Bacteroidota</taxon>
        <taxon>Chitinophagia</taxon>
        <taxon>Chitinophagales</taxon>
        <taxon>Chitinophagaceae</taxon>
        <taxon>Filimonas</taxon>
    </lineage>
</organism>
<proteinExistence type="predicted"/>
<sequence length="329" mass="37009">MSPLFKRAGVALALAAITIAAGSWGFLIHKTAHQLAVYELPSGSLRDFFYSNNAYLQYNAPRADVRRNEDSTEGPKHFIDLEAFGPDAAYTMPLHWNEAVAKYSKDTLLEYGYVPYHVQYMKDKLTEAFKQGNKDSILFYAADLGHYVEDAHVPLHTSMNYDGQLTNQKGLHSLWESMVPELEIGNYNLSSTHKATYLKDPAKAIWAAIRKANALLPDVFGKEKELSARFTPEQKYRTQVRKGKEYQSYTTEFAKAYAAALKNTINEQAISSANLVADFWYTSWVDAGKPDLSSLYGGSLTADKKQELEKALHSFHNNTLVKDSLLKAR</sequence>
<name>A0A173MSF1_9BACT</name>
<accession>A0A173MSF1</accession>
<dbReference type="STRING" id="477680.SAMN05421788_104248"/>
<keyword evidence="2" id="KW-1185">Reference proteome</keyword>
<dbReference type="Proteomes" id="UP000186917">
    <property type="component" value="Unassembled WGS sequence"/>
</dbReference>
<dbReference type="KEGG" id="fln:FLA_6443"/>
<reference evidence="2" key="1">
    <citation type="submission" date="2017-01" db="EMBL/GenBank/DDBJ databases">
        <authorList>
            <person name="Varghese N."/>
            <person name="Submissions S."/>
        </authorList>
    </citation>
    <scope>NUCLEOTIDE SEQUENCE [LARGE SCALE GENOMIC DNA]</scope>
    <source>
        <strain evidence="2">DSM 21054</strain>
    </source>
</reference>
<evidence type="ECO:0000313" key="1">
    <source>
        <dbReference type="EMBL" id="SIT16432.1"/>
    </source>
</evidence>
<dbReference type="RefSeq" id="WP_076379587.1">
    <property type="nucleotide sequence ID" value="NZ_AP017422.1"/>
</dbReference>
<dbReference type="SUPFAM" id="SSF48537">
    <property type="entry name" value="Phospholipase C/P1 nuclease"/>
    <property type="match status" value="1"/>
</dbReference>
<protein>
    <recommendedName>
        <fullName evidence="3">S1/P1 Nuclease</fullName>
    </recommendedName>
</protein>
<gene>
    <name evidence="1" type="ORF">SAMN05421788_104248</name>
</gene>